<dbReference type="EMBL" id="KB741247">
    <property type="protein sequence ID" value="ENN72049.1"/>
    <property type="molecule type" value="Genomic_DNA"/>
</dbReference>
<dbReference type="Pfam" id="PF00041">
    <property type="entry name" value="fn3"/>
    <property type="match status" value="1"/>
</dbReference>
<name>N6SWB4_DENPD</name>
<proteinExistence type="predicted"/>
<organism evidence="1">
    <name type="scientific">Dendroctonus ponderosae</name>
    <name type="common">Mountain pine beetle</name>
    <dbReference type="NCBI Taxonomy" id="77166"/>
    <lineage>
        <taxon>Eukaryota</taxon>
        <taxon>Metazoa</taxon>
        <taxon>Ecdysozoa</taxon>
        <taxon>Arthropoda</taxon>
        <taxon>Hexapoda</taxon>
        <taxon>Insecta</taxon>
        <taxon>Pterygota</taxon>
        <taxon>Neoptera</taxon>
        <taxon>Endopterygota</taxon>
        <taxon>Coleoptera</taxon>
        <taxon>Polyphaga</taxon>
        <taxon>Cucujiformia</taxon>
        <taxon>Curculionidae</taxon>
        <taxon>Scolytinae</taxon>
        <taxon>Dendroctonus</taxon>
    </lineage>
</organism>
<dbReference type="AlphaFoldDB" id="N6SWB4"/>
<dbReference type="CDD" id="cd00063">
    <property type="entry name" value="FN3"/>
    <property type="match status" value="1"/>
</dbReference>
<accession>N6SWB4</accession>
<dbReference type="SUPFAM" id="SSF49265">
    <property type="entry name" value="Fibronectin type III"/>
    <property type="match status" value="1"/>
</dbReference>
<gene>
    <name evidence="1" type="ORF">YQE_11337</name>
</gene>
<dbReference type="HOGENOM" id="CLU_1385475_0_0_1"/>
<reference evidence="1" key="1">
    <citation type="journal article" date="2013" name="Genome Biol.">
        <title>Draft genome of the mountain pine beetle, Dendroctonus ponderosae Hopkins, a major forest pest.</title>
        <authorList>
            <person name="Keeling C.I."/>
            <person name="Yuen M.M."/>
            <person name="Liao N.Y."/>
            <person name="Docking T.R."/>
            <person name="Chan S.K."/>
            <person name="Taylor G.A."/>
            <person name="Palmquist D.L."/>
            <person name="Jackman S.D."/>
            <person name="Nguyen A."/>
            <person name="Li M."/>
            <person name="Henderson H."/>
            <person name="Janes J.K."/>
            <person name="Zhao Y."/>
            <person name="Pandoh P."/>
            <person name="Moore R."/>
            <person name="Sperling F.A."/>
            <person name="Huber D.P."/>
            <person name="Birol I."/>
            <person name="Jones S.J."/>
            <person name="Bohlmann J."/>
        </authorList>
    </citation>
    <scope>NUCLEOTIDE SEQUENCE</scope>
</reference>
<dbReference type="InterPro" id="IPR036116">
    <property type="entry name" value="FN3_sf"/>
</dbReference>
<dbReference type="Gene3D" id="2.60.40.10">
    <property type="entry name" value="Immunoglobulins"/>
    <property type="match status" value="2"/>
</dbReference>
<dbReference type="OrthoDB" id="6022609at2759"/>
<dbReference type="PROSITE" id="PS50853">
    <property type="entry name" value="FN3"/>
    <property type="match status" value="1"/>
</dbReference>
<feature type="non-terminal residue" evidence="1">
    <location>
        <position position="1"/>
    </location>
</feature>
<dbReference type="InterPro" id="IPR003961">
    <property type="entry name" value="FN3_dom"/>
</dbReference>
<evidence type="ECO:0000313" key="1">
    <source>
        <dbReference type="EMBL" id="ENN72049.1"/>
    </source>
</evidence>
<dbReference type="InterPro" id="IPR013783">
    <property type="entry name" value="Ig-like_fold"/>
</dbReference>
<sequence>MLYSFIDGIQLRYREIEGKIYTATPLIHRAVTTYTIENLKSNHQYEIGVFFIPFPGQHTELSADHMLRFTTANLVDNYGFSIILDVAQIKSTSVEIAWTGVPYPEDKYVNIYRAIYQSDSGKEDHSTFKIAKRDSPTKTIVSELKPGTRYRIWLEAYLTNGKIKTSNVQDFITKPRAAPALGSSSQGKRLRFIGSHE</sequence>
<protein>
    <submittedName>
        <fullName evidence="1">Uncharacterized protein</fullName>
    </submittedName>
</protein>